<dbReference type="Proteomes" id="UP000184089">
    <property type="component" value="Unassembled WGS sequence"/>
</dbReference>
<dbReference type="AlphaFoldDB" id="A0AAQ1MFI2"/>
<evidence type="ECO:0000259" key="4">
    <source>
        <dbReference type="Pfam" id="PF19290"/>
    </source>
</evidence>
<reference evidence="6" key="2">
    <citation type="submission" date="2016-11" db="EMBL/GenBank/DDBJ databases">
        <authorList>
            <person name="Varghese N."/>
            <person name="Submissions S."/>
        </authorList>
    </citation>
    <scope>NUCLEOTIDE SEQUENCE</scope>
    <source>
        <strain evidence="6">DSM 4029</strain>
    </source>
</reference>
<evidence type="ECO:0000256" key="1">
    <source>
        <dbReference type="ARBA" id="ARBA00005836"/>
    </source>
</evidence>
<evidence type="ECO:0000313" key="6">
    <source>
        <dbReference type="EMBL" id="SHG48781.1"/>
    </source>
</evidence>
<reference evidence="5 8" key="3">
    <citation type="journal article" date="2019" name="Nat. Med.">
        <title>A library of human gut bacterial isolates paired with longitudinal multiomics data enables mechanistic microbiome research.</title>
        <authorList>
            <person name="Poyet M."/>
            <person name="Groussin M."/>
            <person name="Gibbons S.M."/>
            <person name="Avila-Pacheco J."/>
            <person name="Jiang X."/>
            <person name="Kearney S.M."/>
            <person name="Perrotta A.R."/>
            <person name="Berdy B."/>
            <person name="Zhao S."/>
            <person name="Lieberman T.D."/>
            <person name="Swanson P.K."/>
            <person name="Smith M."/>
            <person name="Roesemann S."/>
            <person name="Alexander J.E."/>
            <person name="Rich S.A."/>
            <person name="Livny J."/>
            <person name="Vlamakis H."/>
            <person name="Clish C."/>
            <person name="Bullock K."/>
            <person name="Deik A."/>
            <person name="Scott J."/>
            <person name="Pierce K.A."/>
            <person name="Xavier R.J."/>
            <person name="Alm E.J."/>
        </authorList>
    </citation>
    <scope>NUCLEOTIDE SEQUENCE [LARGE SCALE GENOMIC DNA]</scope>
    <source>
        <strain evidence="5 8">BIOML-A2</strain>
    </source>
</reference>
<dbReference type="RefSeq" id="WP_021659974.1">
    <property type="nucleotide sequence ID" value="NZ_FQVY01000004.1"/>
</dbReference>
<dbReference type="Gene3D" id="3.30.2290.10">
    <property type="entry name" value="PmbA/TldD superfamily"/>
    <property type="match status" value="1"/>
</dbReference>
<protein>
    <submittedName>
        <fullName evidence="6">PmbA protein</fullName>
    </submittedName>
</protein>
<feature type="domain" description="Metalloprotease TldD/E C-terminal" evidence="3">
    <location>
        <begin position="224"/>
        <end position="449"/>
    </location>
</feature>
<dbReference type="GO" id="GO:0008237">
    <property type="term" value="F:metallopeptidase activity"/>
    <property type="evidence" value="ECO:0007669"/>
    <property type="project" value="InterPro"/>
</dbReference>
<dbReference type="Proteomes" id="UP000474718">
    <property type="component" value="Unassembled WGS sequence"/>
</dbReference>
<organism evidence="6 7">
    <name type="scientific">Bittarella massiliensis</name>
    <name type="common">ex Durand et al. 2017</name>
    <dbReference type="NCBI Taxonomy" id="1720313"/>
    <lineage>
        <taxon>Bacteria</taxon>
        <taxon>Bacillati</taxon>
        <taxon>Bacillota</taxon>
        <taxon>Clostridia</taxon>
        <taxon>Eubacteriales</taxon>
        <taxon>Oscillospiraceae</taxon>
        <taxon>Bittarella (ex Durand et al. 2017)</taxon>
    </lineage>
</organism>
<comment type="similarity">
    <text evidence="1">Belongs to the peptidase U62 family.</text>
</comment>
<dbReference type="PANTHER" id="PTHR43421:SF1">
    <property type="entry name" value="METALLOPROTEASE PMBA"/>
    <property type="match status" value="1"/>
</dbReference>
<dbReference type="EMBL" id="FQVY01000004">
    <property type="protein sequence ID" value="SHG48781.1"/>
    <property type="molecule type" value="Genomic_DNA"/>
</dbReference>
<evidence type="ECO:0000313" key="5">
    <source>
        <dbReference type="EMBL" id="MZL69820.1"/>
    </source>
</evidence>
<evidence type="ECO:0000259" key="3">
    <source>
        <dbReference type="Pfam" id="PF19289"/>
    </source>
</evidence>
<keyword evidence="8" id="KW-1185">Reference proteome</keyword>
<dbReference type="Pfam" id="PF01523">
    <property type="entry name" value="PmbA_TldD_1st"/>
    <property type="match status" value="1"/>
</dbReference>
<dbReference type="EMBL" id="WWVX01000005">
    <property type="protein sequence ID" value="MZL69820.1"/>
    <property type="molecule type" value="Genomic_DNA"/>
</dbReference>
<proteinExistence type="inferred from homology"/>
<comment type="caution">
    <text evidence="6">The sequence shown here is derived from an EMBL/GenBank/DDBJ whole genome shotgun (WGS) entry which is preliminary data.</text>
</comment>
<accession>A0AAQ1MFI2</accession>
<evidence type="ECO:0000259" key="2">
    <source>
        <dbReference type="Pfam" id="PF01523"/>
    </source>
</evidence>
<dbReference type="InterPro" id="IPR035068">
    <property type="entry name" value="TldD/PmbA_N"/>
</dbReference>
<evidence type="ECO:0000313" key="7">
    <source>
        <dbReference type="Proteomes" id="UP000184089"/>
    </source>
</evidence>
<gene>
    <name evidence="5" type="ORF">GT747_08640</name>
    <name evidence="6" type="ORF">SAMN05444424_2540</name>
</gene>
<evidence type="ECO:0000313" key="8">
    <source>
        <dbReference type="Proteomes" id="UP000474718"/>
    </source>
</evidence>
<dbReference type="GO" id="GO:0005829">
    <property type="term" value="C:cytosol"/>
    <property type="evidence" value="ECO:0007669"/>
    <property type="project" value="TreeGrafter"/>
</dbReference>
<dbReference type="InterPro" id="IPR002510">
    <property type="entry name" value="Metalloprtase-TldD/E_N"/>
</dbReference>
<dbReference type="InterPro" id="IPR036059">
    <property type="entry name" value="TldD/PmbA_sf"/>
</dbReference>
<dbReference type="InterPro" id="IPR045569">
    <property type="entry name" value="Metalloprtase-TldD/E_C"/>
</dbReference>
<dbReference type="GO" id="GO:0006508">
    <property type="term" value="P:proteolysis"/>
    <property type="evidence" value="ECO:0007669"/>
    <property type="project" value="InterPro"/>
</dbReference>
<name>A0AAQ1MFI2_9FIRM</name>
<reference evidence="7" key="1">
    <citation type="submission" date="2016-11" db="EMBL/GenBank/DDBJ databases">
        <authorList>
            <person name="Jaros S."/>
            <person name="Januszkiewicz K."/>
            <person name="Wedrychowicz H."/>
        </authorList>
    </citation>
    <scope>NUCLEOTIDE SEQUENCE [LARGE SCALE GENOMIC DNA]</scope>
    <source>
        <strain evidence="7">DSM 4029</strain>
    </source>
</reference>
<feature type="domain" description="Metalloprotease TldD/E N-terminal" evidence="2">
    <location>
        <begin position="23"/>
        <end position="86"/>
    </location>
</feature>
<feature type="domain" description="Metalloprotease TldD/E central" evidence="4">
    <location>
        <begin position="125"/>
        <end position="212"/>
    </location>
</feature>
<dbReference type="InterPro" id="IPR047657">
    <property type="entry name" value="PmbA"/>
</dbReference>
<dbReference type="Pfam" id="PF19290">
    <property type="entry name" value="PmbA_TldD_2nd"/>
    <property type="match status" value="1"/>
</dbReference>
<sequence length="450" mass="47119">MTFDAFKEEVARRAGEAGAEAFELYSVRNKTMEVAAHEGEVDTFSSDQDFAVNLRLLAGGRMGYATTQVLSPEEASWLVESALDSARATQNADIDEICAPAEGFAAQTDGLSEPEALYSQLQRQVLTAERACLAADRRIASVSDAQAAWGGGTRAIYNSRGLDLSDETCYAVGVIGPTAKEGGRSYNEYEVTSAPDPSALDLPSAAQKAVEATLSFIGSEPADTGRYAVALAPEVACDLLGTFSGVFSGLSAVKGLSLLKGREGEAVAAPVLTLRDDPFCMEAILHRRFDDQGVPTFGKDLIEKGVLKTLLHNRKTAALLGAETTANAYKAGASAPLGVTPTNLYFTPSDRSRAQLLAEMGEGVFITNVKGLHAGANPTTGDFSLEAKGYLVTGGQLGRPVSGITVAGNFYQLLKDVRGLADDLAFDAPGGAGQIGSPTIWVDGLSVSGR</sequence>
<dbReference type="PANTHER" id="PTHR43421">
    <property type="entry name" value="METALLOPROTEASE PMBA"/>
    <property type="match status" value="1"/>
</dbReference>
<dbReference type="SUPFAM" id="SSF111283">
    <property type="entry name" value="Putative modulator of DNA gyrase, PmbA/TldD"/>
    <property type="match status" value="1"/>
</dbReference>
<dbReference type="Pfam" id="PF19289">
    <property type="entry name" value="PmbA_TldD_3rd"/>
    <property type="match status" value="1"/>
</dbReference>
<dbReference type="InterPro" id="IPR045570">
    <property type="entry name" value="Metalloprtase-TldD/E_cen_dom"/>
</dbReference>